<dbReference type="AlphaFoldDB" id="X1Q118"/>
<dbReference type="EMBL" id="BARW01001634">
    <property type="protein sequence ID" value="GAI61903.1"/>
    <property type="molecule type" value="Genomic_DNA"/>
</dbReference>
<accession>X1Q118</accession>
<organism evidence="1">
    <name type="scientific">marine sediment metagenome</name>
    <dbReference type="NCBI Taxonomy" id="412755"/>
    <lineage>
        <taxon>unclassified sequences</taxon>
        <taxon>metagenomes</taxon>
        <taxon>ecological metagenomes</taxon>
    </lineage>
</organism>
<gene>
    <name evidence="1" type="ORF">S12H4_05058</name>
</gene>
<sequence>STTFPAGYGWMAWGVLAIVQDAYINSNPAEFLVKFETEGKSSDYSRAKFHSNDYTDDTDLCPKLVIYYTAVGVEILRPDAVGDETSIPQQSPIGGEHWDKVDEVDADDASTTVHTYSTSGDYRDLYNLPAPLGAGTINKITVHIRCRENYGYGFCHVMASIKSDTTVTDGTDHLLPDDTAWHNYSHGCHGAWIVRRSSIEAFLENDPRPEHKYIAASTTRRRLIVSSGEPYRLATLWVVKCPSCGQEVKITAPPRLRGAAVRERFIRLYVNGNCEHGSYCLIPLSPQGIQSALDAHTE</sequence>
<feature type="non-terminal residue" evidence="1">
    <location>
        <position position="1"/>
    </location>
</feature>
<evidence type="ECO:0000313" key="1">
    <source>
        <dbReference type="EMBL" id="GAI61903.1"/>
    </source>
</evidence>
<comment type="caution">
    <text evidence="1">The sequence shown here is derived from an EMBL/GenBank/DDBJ whole genome shotgun (WGS) entry which is preliminary data.</text>
</comment>
<reference evidence="1" key="1">
    <citation type="journal article" date="2014" name="Front. Microbiol.">
        <title>High frequency of phylogenetically diverse reductive dehalogenase-homologous genes in deep subseafloor sedimentary metagenomes.</title>
        <authorList>
            <person name="Kawai M."/>
            <person name="Futagami T."/>
            <person name="Toyoda A."/>
            <person name="Takaki Y."/>
            <person name="Nishi S."/>
            <person name="Hori S."/>
            <person name="Arai W."/>
            <person name="Tsubouchi T."/>
            <person name="Morono Y."/>
            <person name="Uchiyama I."/>
            <person name="Ito T."/>
            <person name="Fujiyama A."/>
            <person name="Inagaki F."/>
            <person name="Takami H."/>
        </authorList>
    </citation>
    <scope>NUCLEOTIDE SEQUENCE</scope>
    <source>
        <strain evidence="1">Expedition CK06-06</strain>
    </source>
</reference>
<proteinExistence type="predicted"/>
<name>X1Q118_9ZZZZ</name>
<protein>
    <submittedName>
        <fullName evidence="1">Uncharacterized protein</fullName>
    </submittedName>
</protein>